<organism evidence="3 4">
    <name type="scientific">Arthrobacter cryoconiti</name>
    <dbReference type="NCBI Taxonomy" id="748907"/>
    <lineage>
        <taxon>Bacteria</taxon>
        <taxon>Bacillati</taxon>
        <taxon>Actinomycetota</taxon>
        <taxon>Actinomycetes</taxon>
        <taxon>Micrococcales</taxon>
        <taxon>Micrococcaceae</taxon>
        <taxon>Arthrobacter</taxon>
    </lineage>
</organism>
<evidence type="ECO:0000313" key="3">
    <source>
        <dbReference type="EMBL" id="MFC4266675.1"/>
    </source>
</evidence>
<gene>
    <name evidence="3" type="ORF">ACFOW9_13775</name>
</gene>
<dbReference type="Pfam" id="PF07332">
    <property type="entry name" value="Phage_holin_3_6"/>
    <property type="match status" value="1"/>
</dbReference>
<dbReference type="EMBL" id="JBHSCQ010000022">
    <property type="protein sequence ID" value="MFC4266675.1"/>
    <property type="molecule type" value="Genomic_DNA"/>
</dbReference>
<sequence>MSDAPKRVLVETLERPEVDGSTLLDAIKTTSRLVPRQITDEIELAKLELQQKKARLGGVGVFAGAAVLFVMLLVIALVVAAIAGLAVVLPLWLAALIICAALLLATGIAALIGYRKFKSLLPLMPERAWRGIRHDLGIAKEGSDFDASTLIQEKLSKEEKKAKAAKAQAQQEKEKAEREAKAAENGPKASAEELVLRTAARREHLAVLRAELIEQADVKKQGAHLLDFAKDKAGDSVRSSASGVLAAGRENMQGRWKPLAVFAVSASACAFLLRKLFKN</sequence>
<evidence type="ECO:0000256" key="2">
    <source>
        <dbReference type="SAM" id="Phobius"/>
    </source>
</evidence>
<keyword evidence="2" id="KW-0812">Transmembrane</keyword>
<feature type="transmembrane region" description="Helical" evidence="2">
    <location>
        <begin position="56"/>
        <end position="85"/>
    </location>
</feature>
<feature type="transmembrane region" description="Helical" evidence="2">
    <location>
        <begin position="91"/>
        <end position="114"/>
    </location>
</feature>
<evidence type="ECO:0000256" key="1">
    <source>
        <dbReference type="SAM" id="MobiDB-lite"/>
    </source>
</evidence>
<keyword evidence="4" id="KW-1185">Reference proteome</keyword>
<name>A0ABV8R2I7_9MICC</name>
<reference evidence="4" key="1">
    <citation type="journal article" date="2019" name="Int. J. Syst. Evol. Microbiol.">
        <title>The Global Catalogue of Microorganisms (GCM) 10K type strain sequencing project: providing services to taxonomists for standard genome sequencing and annotation.</title>
        <authorList>
            <consortium name="The Broad Institute Genomics Platform"/>
            <consortium name="The Broad Institute Genome Sequencing Center for Infectious Disease"/>
            <person name="Wu L."/>
            <person name="Ma J."/>
        </authorList>
    </citation>
    <scope>NUCLEOTIDE SEQUENCE [LARGE SCALE GENOMIC DNA]</scope>
    <source>
        <strain evidence="4">CGMCC 1.10698</strain>
    </source>
</reference>
<keyword evidence="2" id="KW-0472">Membrane</keyword>
<evidence type="ECO:0000313" key="4">
    <source>
        <dbReference type="Proteomes" id="UP001595773"/>
    </source>
</evidence>
<keyword evidence="2" id="KW-1133">Transmembrane helix</keyword>
<proteinExistence type="predicted"/>
<dbReference type="Proteomes" id="UP001595773">
    <property type="component" value="Unassembled WGS sequence"/>
</dbReference>
<dbReference type="RefSeq" id="WP_230066084.1">
    <property type="nucleotide sequence ID" value="NZ_BAABLL010000010.1"/>
</dbReference>
<accession>A0ABV8R2I7</accession>
<protein>
    <submittedName>
        <fullName evidence="3">Phage holin family protein</fullName>
    </submittedName>
</protein>
<comment type="caution">
    <text evidence="3">The sequence shown here is derived from an EMBL/GenBank/DDBJ whole genome shotgun (WGS) entry which is preliminary data.</text>
</comment>
<dbReference type="InterPro" id="IPR009937">
    <property type="entry name" value="Phage_holin_3_6"/>
</dbReference>
<feature type="region of interest" description="Disordered" evidence="1">
    <location>
        <begin position="161"/>
        <end position="188"/>
    </location>
</feature>
<feature type="compositionally biased region" description="Basic and acidic residues" evidence="1">
    <location>
        <begin position="171"/>
        <end position="182"/>
    </location>
</feature>